<dbReference type="Proteomes" id="UP001302072">
    <property type="component" value="Chromosome"/>
</dbReference>
<dbReference type="Gene3D" id="1.20.1530.20">
    <property type="match status" value="1"/>
</dbReference>
<feature type="transmembrane region" description="Helical" evidence="1">
    <location>
        <begin position="199"/>
        <end position="218"/>
    </location>
</feature>
<gene>
    <name evidence="2" type="ORF">PDM29_17460</name>
</gene>
<feature type="transmembrane region" description="Helical" evidence="1">
    <location>
        <begin position="41"/>
        <end position="63"/>
    </location>
</feature>
<protein>
    <recommendedName>
        <fullName evidence="4">Na+-dependent transporter</fullName>
    </recommendedName>
</protein>
<evidence type="ECO:0000313" key="3">
    <source>
        <dbReference type="Proteomes" id="UP001302072"/>
    </source>
</evidence>
<evidence type="ECO:0008006" key="4">
    <source>
        <dbReference type="Google" id="ProtNLM"/>
    </source>
</evidence>
<feature type="transmembrane region" description="Helical" evidence="1">
    <location>
        <begin position="255"/>
        <end position="274"/>
    </location>
</feature>
<keyword evidence="1" id="KW-1133">Transmembrane helix</keyword>
<keyword evidence="1" id="KW-0812">Transmembrane</keyword>
<organism evidence="2 3">
    <name type="scientific">Stenotrophomonas oahuensis</name>
    <dbReference type="NCBI Taxonomy" id="3003271"/>
    <lineage>
        <taxon>Bacteria</taxon>
        <taxon>Pseudomonadati</taxon>
        <taxon>Pseudomonadota</taxon>
        <taxon>Gammaproteobacteria</taxon>
        <taxon>Lysobacterales</taxon>
        <taxon>Lysobacteraceae</taxon>
        <taxon>Stenotrophomonas</taxon>
    </lineage>
</organism>
<evidence type="ECO:0000313" key="2">
    <source>
        <dbReference type="EMBL" id="WNH52106.1"/>
    </source>
</evidence>
<proteinExistence type="predicted"/>
<evidence type="ECO:0000256" key="1">
    <source>
        <dbReference type="SAM" id="Phobius"/>
    </source>
</evidence>
<feature type="transmembrane region" description="Helical" evidence="1">
    <location>
        <begin position="136"/>
        <end position="154"/>
    </location>
</feature>
<dbReference type="RefSeq" id="WP_311191311.1">
    <property type="nucleotide sequence ID" value="NZ_CP115541.1"/>
</dbReference>
<feature type="transmembrane region" description="Helical" evidence="1">
    <location>
        <begin position="227"/>
        <end position="249"/>
    </location>
</feature>
<dbReference type="EMBL" id="CP115541">
    <property type="protein sequence ID" value="WNH52106.1"/>
    <property type="molecule type" value="Genomic_DNA"/>
</dbReference>
<name>A0ABY9YMH7_9GAMM</name>
<reference evidence="2 3" key="1">
    <citation type="submission" date="2022-12" db="EMBL/GenBank/DDBJ databases">
        <title>Two new species, Stenotrophomonas aracearum and Stenotrophomonas oahuensis, isolated from Anthurium (Araceae family) in Hawaii.</title>
        <authorList>
            <person name="Chunag S.C."/>
            <person name="Dobhal S."/>
            <person name="Alvarez A."/>
            <person name="Arif M."/>
        </authorList>
    </citation>
    <scope>NUCLEOTIDE SEQUENCE [LARGE SCALE GENOMIC DNA]</scope>
    <source>
        <strain evidence="2 3">A5586</strain>
    </source>
</reference>
<feature type="transmembrane region" description="Helical" evidence="1">
    <location>
        <begin position="174"/>
        <end position="193"/>
    </location>
</feature>
<feature type="transmembrane region" description="Helical" evidence="1">
    <location>
        <begin position="97"/>
        <end position="116"/>
    </location>
</feature>
<accession>A0ABY9YMH7</accession>
<dbReference type="InterPro" id="IPR038770">
    <property type="entry name" value="Na+/solute_symporter_sf"/>
</dbReference>
<keyword evidence="1" id="KW-0472">Membrane</keyword>
<sequence>MSMLMAMKLVIVVSVVLSAMALAMRARATDMLYLVRHPGLALRAIVSMYVVVPLVVLAIIWLVQPPPGVQLALLVLSLSPVPPLLPKKQLKSGGEGAYIIALLVSAAVISLVLMPIALPMLGVVFGREFPVSTSGIAKTLAITVLAPMLLGLVAQKLLGAHAERASHLVSRIGFLLLLAGGMGALIILGPKLWELIGDGTLLALALVIVAGLVSGYLLGGPARSIRAALALASATRHPGVAMGVIGSSFPDAKLAIIAVLMFVLLNVILGIPFVKVSRRDP</sequence>
<keyword evidence="3" id="KW-1185">Reference proteome</keyword>